<evidence type="ECO:0000313" key="1">
    <source>
        <dbReference type="EMBL" id="CFR65912.1"/>
    </source>
</evidence>
<evidence type="ECO:0000313" key="2">
    <source>
        <dbReference type="Proteomes" id="UP000046680"/>
    </source>
</evidence>
<proteinExistence type="predicted"/>
<protein>
    <submittedName>
        <fullName evidence="1">Uncharacterized protein</fullName>
    </submittedName>
</protein>
<dbReference type="Proteomes" id="UP000046680">
    <property type="component" value="Unassembled WGS sequence"/>
</dbReference>
<dbReference type="EMBL" id="CGCX01000053">
    <property type="protein sequence ID" value="CFR65912.1"/>
    <property type="molecule type" value="Genomic_DNA"/>
</dbReference>
<sequence length="41" mass="4491">MIQQFNERNAPVFLISLKPAASGWTSNLFASVVDDIRGLLA</sequence>
<reference evidence="1 2" key="1">
    <citation type="submission" date="2015-03" db="EMBL/GenBank/DDBJ databases">
        <authorList>
            <consortium name="Pathogen Informatics"/>
        </authorList>
    </citation>
    <scope>NUCLEOTIDE SEQUENCE [LARGE SCALE GENOMIC DNA]</scope>
    <source>
        <strain evidence="1 2">C09601061</strain>
    </source>
</reference>
<name>A0A654TW01_MYCTX</name>
<dbReference type="AlphaFoldDB" id="A0A654TW01"/>
<gene>
    <name evidence="1" type="ORF">ERS007657_00270</name>
</gene>
<organism evidence="1 2">
    <name type="scientific">Mycobacterium tuberculosis</name>
    <dbReference type="NCBI Taxonomy" id="1773"/>
    <lineage>
        <taxon>Bacteria</taxon>
        <taxon>Bacillati</taxon>
        <taxon>Actinomycetota</taxon>
        <taxon>Actinomycetes</taxon>
        <taxon>Mycobacteriales</taxon>
        <taxon>Mycobacteriaceae</taxon>
        <taxon>Mycobacterium</taxon>
        <taxon>Mycobacterium tuberculosis complex</taxon>
    </lineage>
</organism>
<accession>A0A654TW01</accession>